<gene>
    <name evidence="1" type="ORF">BGZ97_003647</name>
</gene>
<keyword evidence="2" id="KW-1185">Reference proteome</keyword>
<feature type="non-terminal residue" evidence="1">
    <location>
        <position position="81"/>
    </location>
</feature>
<evidence type="ECO:0000313" key="2">
    <source>
        <dbReference type="Proteomes" id="UP000823405"/>
    </source>
</evidence>
<reference evidence="1" key="1">
    <citation type="journal article" date="2020" name="Fungal Divers.">
        <title>Resolving the Mortierellaceae phylogeny through synthesis of multi-gene phylogenetics and phylogenomics.</title>
        <authorList>
            <person name="Vandepol N."/>
            <person name="Liber J."/>
            <person name="Desiro A."/>
            <person name="Na H."/>
            <person name="Kennedy M."/>
            <person name="Barry K."/>
            <person name="Grigoriev I.V."/>
            <person name="Miller A.N."/>
            <person name="O'Donnell K."/>
            <person name="Stajich J.E."/>
            <person name="Bonito G."/>
        </authorList>
    </citation>
    <scope>NUCLEOTIDE SEQUENCE</scope>
    <source>
        <strain evidence="1">NVP60</strain>
    </source>
</reference>
<evidence type="ECO:0000313" key="1">
    <source>
        <dbReference type="EMBL" id="KAG0299552.1"/>
    </source>
</evidence>
<sequence>VAAYAIGGTHGEDLSIFSFAGASVLKMSQLQRFYKMYGKNRTIPLEYDAELYRPKHRLDLTPDNARTRVNLWEEVAAAAWK</sequence>
<dbReference type="EMBL" id="JAAAIN010001872">
    <property type="protein sequence ID" value="KAG0299552.1"/>
    <property type="molecule type" value="Genomic_DNA"/>
</dbReference>
<comment type="caution">
    <text evidence="1">The sequence shown here is derived from an EMBL/GenBank/DDBJ whole genome shotgun (WGS) entry which is preliminary data.</text>
</comment>
<accession>A0A9P6QU78</accession>
<dbReference type="AlphaFoldDB" id="A0A9P6QU78"/>
<name>A0A9P6QU78_9FUNG</name>
<dbReference type="Proteomes" id="UP000823405">
    <property type="component" value="Unassembled WGS sequence"/>
</dbReference>
<dbReference type="OrthoDB" id="2410944at2759"/>
<proteinExistence type="predicted"/>
<protein>
    <submittedName>
        <fullName evidence="1">Uncharacterized protein</fullName>
    </submittedName>
</protein>
<organism evidence="1 2">
    <name type="scientific">Linnemannia gamsii</name>
    <dbReference type="NCBI Taxonomy" id="64522"/>
    <lineage>
        <taxon>Eukaryota</taxon>
        <taxon>Fungi</taxon>
        <taxon>Fungi incertae sedis</taxon>
        <taxon>Mucoromycota</taxon>
        <taxon>Mortierellomycotina</taxon>
        <taxon>Mortierellomycetes</taxon>
        <taxon>Mortierellales</taxon>
        <taxon>Mortierellaceae</taxon>
        <taxon>Linnemannia</taxon>
    </lineage>
</organism>